<dbReference type="CDD" id="cd07344">
    <property type="entry name" value="M48_yhfN_like"/>
    <property type="match status" value="1"/>
</dbReference>
<dbReference type="Pfam" id="PF01863">
    <property type="entry name" value="YgjP-like"/>
    <property type="match status" value="1"/>
</dbReference>
<feature type="domain" description="YgjP-like metallopeptidase" evidence="1">
    <location>
        <begin position="46"/>
        <end position="251"/>
    </location>
</feature>
<sequence>MRLFFFIFVEIILANHSKMKDQISKQLLVSGIEIELLRKNVKTIRLMVRAPRGQVRVTAPMRTPEAVVMNFIESKIAWIRKHQERFAQRQSLVNYEFVSGEKHLIWGREVELKILNNQPVNAAILREDGLYLCFKKQNSTPDDRALLLKHFYQKQAAQILPDMAAKWQKIIGVKVESFQFKQMKTKWGTCNTRTHRIWLNLELIKLPPVGLEYVLVHELVHLLEASHNARFYALMTQFMPDWKTHQNMLRNYSIREE</sequence>
<dbReference type="STRING" id="927664.SAMN05421780_10442"/>
<dbReference type="OrthoDB" id="9811177at2"/>
<dbReference type="PANTHER" id="PTHR30399:SF1">
    <property type="entry name" value="UTP PYROPHOSPHATASE"/>
    <property type="match status" value="1"/>
</dbReference>
<evidence type="ECO:0000259" key="1">
    <source>
        <dbReference type="Pfam" id="PF01863"/>
    </source>
</evidence>
<organism evidence="2 3">
    <name type="scientific">Flexibacter flexilis DSM 6793</name>
    <dbReference type="NCBI Taxonomy" id="927664"/>
    <lineage>
        <taxon>Bacteria</taxon>
        <taxon>Pseudomonadati</taxon>
        <taxon>Bacteroidota</taxon>
        <taxon>Cytophagia</taxon>
        <taxon>Cytophagales</taxon>
        <taxon>Flexibacteraceae</taxon>
        <taxon>Flexibacter</taxon>
    </lineage>
</organism>
<evidence type="ECO:0000313" key="2">
    <source>
        <dbReference type="EMBL" id="SFC25760.1"/>
    </source>
</evidence>
<dbReference type="PANTHER" id="PTHR30399">
    <property type="entry name" value="UNCHARACTERIZED PROTEIN YGJP"/>
    <property type="match status" value="1"/>
</dbReference>
<dbReference type="InterPro" id="IPR053136">
    <property type="entry name" value="UTP_pyrophosphatase-like"/>
</dbReference>
<reference evidence="2 3" key="1">
    <citation type="submission" date="2016-10" db="EMBL/GenBank/DDBJ databases">
        <authorList>
            <person name="de Groot N.N."/>
        </authorList>
    </citation>
    <scope>NUCLEOTIDE SEQUENCE [LARGE SCALE GENOMIC DNA]</scope>
    <source>
        <strain evidence="2 3">DSM 6793</strain>
    </source>
</reference>
<proteinExistence type="predicted"/>
<keyword evidence="3" id="KW-1185">Reference proteome</keyword>
<dbReference type="EMBL" id="FOLE01000004">
    <property type="protein sequence ID" value="SFC25760.1"/>
    <property type="molecule type" value="Genomic_DNA"/>
</dbReference>
<evidence type="ECO:0000313" key="3">
    <source>
        <dbReference type="Proteomes" id="UP000199514"/>
    </source>
</evidence>
<dbReference type="Proteomes" id="UP000199514">
    <property type="component" value="Unassembled WGS sequence"/>
</dbReference>
<accession>A0A1I1HXS7</accession>
<dbReference type="InterPro" id="IPR002725">
    <property type="entry name" value="YgjP-like_metallopeptidase"/>
</dbReference>
<dbReference type="AlphaFoldDB" id="A0A1I1HXS7"/>
<gene>
    <name evidence="2" type="ORF">SAMN05421780_10442</name>
</gene>
<name>A0A1I1HXS7_9BACT</name>
<dbReference type="Gene3D" id="3.30.2010.10">
    <property type="entry name" value="Metalloproteases ('zincins'), catalytic domain"/>
    <property type="match status" value="1"/>
</dbReference>
<protein>
    <recommendedName>
        <fullName evidence="1">YgjP-like metallopeptidase domain-containing protein</fullName>
    </recommendedName>
</protein>